<evidence type="ECO:0000313" key="3">
    <source>
        <dbReference type="Proteomes" id="UP000276215"/>
    </source>
</evidence>
<dbReference type="AlphaFoldDB" id="A0A3N4IV21"/>
<feature type="compositionally biased region" description="Acidic residues" evidence="1">
    <location>
        <begin position="209"/>
        <end position="222"/>
    </location>
</feature>
<keyword evidence="3" id="KW-1185">Reference proteome</keyword>
<accession>A0A3N4IV21</accession>
<organism evidence="2 3">
    <name type="scientific">Choiromyces venosus 120613-1</name>
    <dbReference type="NCBI Taxonomy" id="1336337"/>
    <lineage>
        <taxon>Eukaryota</taxon>
        <taxon>Fungi</taxon>
        <taxon>Dikarya</taxon>
        <taxon>Ascomycota</taxon>
        <taxon>Pezizomycotina</taxon>
        <taxon>Pezizomycetes</taxon>
        <taxon>Pezizales</taxon>
        <taxon>Tuberaceae</taxon>
        <taxon>Choiromyces</taxon>
    </lineage>
</organism>
<reference evidence="2 3" key="1">
    <citation type="journal article" date="2018" name="Nat. Ecol. Evol.">
        <title>Pezizomycetes genomes reveal the molecular basis of ectomycorrhizal truffle lifestyle.</title>
        <authorList>
            <person name="Murat C."/>
            <person name="Payen T."/>
            <person name="Noel B."/>
            <person name="Kuo A."/>
            <person name="Morin E."/>
            <person name="Chen J."/>
            <person name="Kohler A."/>
            <person name="Krizsan K."/>
            <person name="Balestrini R."/>
            <person name="Da Silva C."/>
            <person name="Montanini B."/>
            <person name="Hainaut M."/>
            <person name="Levati E."/>
            <person name="Barry K.W."/>
            <person name="Belfiori B."/>
            <person name="Cichocki N."/>
            <person name="Clum A."/>
            <person name="Dockter R.B."/>
            <person name="Fauchery L."/>
            <person name="Guy J."/>
            <person name="Iotti M."/>
            <person name="Le Tacon F."/>
            <person name="Lindquist E.A."/>
            <person name="Lipzen A."/>
            <person name="Malagnac F."/>
            <person name="Mello A."/>
            <person name="Molinier V."/>
            <person name="Miyauchi S."/>
            <person name="Poulain J."/>
            <person name="Riccioni C."/>
            <person name="Rubini A."/>
            <person name="Sitrit Y."/>
            <person name="Splivallo R."/>
            <person name="Traeger S."/>
            <person name="Wang M."/>
            <person name="Zifcakova L."/>
            <person name="Wipf D."/>
            <person name="Zambonelli A."/>
            <person name="Paolocci F."/>
            <person name="Nowrousian M."/>
            <person name="Ottonello S."/>
            <person name="Baldrian P."/>
            <person name="Spatafora J.W."/>
            <person name="Henrissat B."/>
            <person name="Nagy L.G."/>
            <person name="Aury J.M."/>
            <person name="Wincker P."/>
            <person name="Grigoriev I.V."/>
            <person name="Bonfante P."/>
            <person name="Martin F.M."/>
        </authorList>
    </citation>
    <scope>NUCLEOTIDE SEQUENCE [LARGE SCALE GENOMIC DNA]</scope>
    <source>
        <strain evidence="2 3">120613-1</strain>
    </source>
</reference>
<gene>
    <name evidence="2" type="ORF">L873DRAFT_616940</name>
</gene>
<dbReference type="OrthoDB" id="10485682at2759"/>
<dbReference type="Proteomes" id="UP000276215">
    <property type="component" value="Unassembled WGS sequence"/>
</dbReference>
<feature type="compositionally biased region" description="Basic residues" evidence="1">
    <location>
        <begin position="228"/>
        <end position="256"/>
    </location>
</feature>
<name>A0A3N4IV21_9PEZI</name>
<feature type="region of interest" description="Disordered" evidence="1">
    <location>
        <begin position="188"/>
        <end position="274"/>
    </location>
</feature>
<dbReference type="EMBL" id="ML120562">
    <property type="protein sequence ID" value="RPA89676.1"/>
    <property type="molecule type" value="Genomic_DNA"/>
</dbReference>
<evidence type="ECO:0000256" key="1">
    <source>
        <dbReference type="SAM" id="MobiDB-lite"/>
    </source>
</evidence>
<protein>
    <recommendedName>
        <fullName evidence="4">Retrotransposon gag domain-containing protein</fullName>
    </recommendedName>
</protein>
<sequence>MVSPRSMGIVFTGDGGIGVQAFLRWMESWFATMGEDFNGGTVKSKKMRVAQIHVACPIRSVAGSFLRTLSDEVLWDEDILKERVIEQFDDAEMDGQAREDILSTMSTIRQGDHDVFRYSQKVLKLLRRKPDGLHHYDKILIRYYIDGLESQRLREMAILSFLRADSHENPHQVVKGVMRLATQLRIKGYKRHGSDDDDDDDMSPREESIEVDESDDNSESDAEVYYSRSRRSKQAKREKKSGKKGARRSRGKGARKHKEDKEEDSVRGEVRNCA</sequence>
<evidence type="ECO:0008006" key="4">
    <source>
        <dbReference type="Google" id="ProtNLM"/>
    </source>
</evidence>
<feature type="compositionally biased region" description="Basic and acidic residues" evidence="1">
    <location>
        <begin position="257"/>
        <end position="274"/>
    </location>
</feature>
<proteinExistence type="predicted"/>
<evidence type="ECO:0000313" key="2">
    <source>
        <dbReference type="EMBL" id="RPA89676.1"/>
    </source>
</evidence>